<gene>
    <name evidence="2" type="ORF">KP001_04670</name>
</gene>
<evidence type="ECO:0000313" key="2">
    <source>
        <dbReference type="EMBL" id="QXE91836.1"/>
    </source>
</evidence>
<dbReference type="EMBL" id="CP077683">
    <property type="protein sequence ID" value="QXE91836.1"/>
    <property type="molecule type" value="Genomic_DNA"/>
</dbReference>
<dbReference type="RefSeq" id="WP_217288409.1">
    <property type="nucleotide sequence ID" value="NZ_CP077683.1"/>
</dbReference>
<keyword evidence="3" id="KW-1185">Reference proteome</keyword>
<feature type="region of interest" description="Disordered" evidence="1">
    <location>
        <begin position="127"/>
        <end position="174"/>
    </location>
</feature>
<feature type="compositionally biased region" description="Acidic residues" evidence="1">
    <location>
        <begin position="144"/>
        <end position="166"/>
    </location>
</feature>
<evidence type="ECO:0000313" key="3">
    <source>
        <dbReference type="Proteomes" id="UP000683559"/>
    </source>
</evidence>
<reference evidence="2 3" key="1">
    <citation type="submission" date="2021-06" db="EMBL/GenBank/DDBJ databases">
        <title>Gemonas diversity in paddy soil.</title>
        <authorList>
            <person name="Liu G."/>
        </authorList>
    </citation>
    <scope>NUCLEOTIDE SEQUENCE [LARGE SCALE GENOMIC DNA]</scope>
    <source>
        <strain evidence="2 3">RG2</strain>
    </source>
</reference>
<name>A0ABX8LIH8_9BACT</name>
<accession>A0ABX8LIH8</accession>
<evidence type="ECO:0000256" key="1">
    <source>
        <dbReference type="SAM" id="MobiDB-lite"/>
    </source>
</evidence>
<proteinExistence type="predicted"/>
<evidence type="ECO:0008006" key="4">
    <source>
        <dbReference type="Google" id="ProtNLM"/>
    </source>
</evidence>
<dbReference type="Proteomes" id="UP000683559">
    <property type="component" value="Chromosome"/>
</dbReference>
<feature type="compositionally biased region" description="Low complexity" evidence="1">
    <location>
        <begin position="127"/>
        <end position="136"/>
    </location>
</feature>
<organism evidence="2 3">
    <name type="scientific">Geomonas subterranea</name>
    <dbReference type="NCBI Taxonomy" id="2847989"/>
    <lineage>
        <taxon>Bacteria</taxon>
        <taxon>Pseudomonadati</taxon>
        <taxon>Thermodesulfobacteriota</taxon>
        <taxon>Desulfuromonadia</taxon>
        <taxon>Geobacterales</taxon>
        <taxon>Geobacteraceae</taxon>
        <taxon>Geomonas</taxon>
    </lineage>
</organism>
<sequence length="304" mass="33547">MSTKVTFRISAAAAPYIGAGKPRENRLRAASGGVELPPGDLVVLLYYLCHDSDQQVKQQAMATLRSLDRPLLEQVLSDRELHPQILEALVQLHWKRPDVAPLLLGHPNLSEKASAFLRAQGVAAAANAPQPVAQHAAPHKEHDLEEVDEGDEAPGPDDDEPIDEEEYQSKYQMSQSMGVSDKIKMAMTGDKEWRTILIKDNNKLVSGAAIKNPRMTESEVLTIAKSQIQNDEVIRVICANKEWIKNGQIRKALVENHKTPLPNALRFLGTLGEKDLANLAKSKNISTVIATQARKILLSRKEKA</sequence>
<protein>
    <recommendedName>
        <fullName evidence="4">HEAT repeat domain-containing protein</fullName>
    </recommendedName>
</protein>